<accession>A0A0R3JYW1</accession>
<dbReference type="PIRSF" id="PIRSF033101">
    <property type="entry name" value="UCP033101"/>
    <property type="match status" value="1"/>
</dbReference>
<dbReference type="OrthoDB" id="9807167at2"/>
<keyword evidence="3" id="KW-1185">Reference proteome</keyword>
<feature type="transmembrane region" description="Helical" evidence="1">
    <location>
        <begin position="36"/>
        <end position="55"/>
    </location>
</feature>
<feature type="transmembrane region" description="Helical" evidence="1">
    <location>
        <begin position="6"/>
        <end position="29"/>
    </location>
</feature>
<organism evidence="2 3">
    <name type="scientific">Caloramator mitchellensis</name>
    <dbReference type="NCBI Taxonomy" id="908809"/>
    <lineage>
        <taxon>Bacteria</taxon>
        <taxon>Bacillati</taxon>
        <taxon>Bacillota</taxon>
        <taxon>Clostridia</taxon>
        <taxon>Eubacteriales</taxon>
        <taxon>Clostridiaceae</taxon>
        <taxon>Caloramator</taxon>
    </lineage>
</organism>
<evidence type="ECO:0000313" key="3">
    <source>
        <dbReference type="Proteomes" id="UP000052015"/>
    </source>
</evidence>
<feature type="transmembrane region" description="Helical" evidence="1">
    <location>
        <begin position="75"/>
        <end position="97"/>
    </location>
</feature>
<protein>
    <recommendedName>
        <fullName evidence="4">YhfC family intramembrane metalloprotease</fullName>
    </recommendedName>
</protein>
<evidence type="ECO:0000256" key="1">
    <source>
        <dbReference type="SAM" id="Phobius"/>
    </source>
</evidence>
<dbReference type="Pfam" id="PF10086">
    <property type="entry name" value="YhfC"/>
    <property type="match status" value="1"/>
</dbReference>
<evidence type="ECO:0000313" key="2">
    <source>
        <dbReference type="EMBL" id="KRQ86430.1"/>
    </source>
</evidence>
<dbReference type="STRING" id="908809.ABG79_01811"/>
<evidence type="ECO:0008006" key="4">
    <source>
        <dbReference type="Google" id="ProtNLM"/>
    </source>
</evidence>
<keyword evidence="1" id="KW-0812">Transmembrane</keyword>
<dbReference type="RefSeq" id="WP_057979137.1">
    <property type="nucleotide sequence ID" value="NZ_LKHP01000010.1"/>
</dbReference>
<proteinExistence type="predicted"/>
<gene>
    <name evidence="2" type="ORF">ABG79_01811</name>
</gene>
<feature type="transmembrane region" description="Helical" evidence="1">
    <location>
        <begin position="228"/>
        <end position="249"/>
    </location>
</feature>
<sequence>MVSNLKIIFMIITLIISFGVPITLGIIFCKKYNGTFKAILIGALVFFIFQMIIRIPMLQVFSRQSWYIAMSKNHLFFSIFLGLTAGIFEEIGRFLGFKFFLKDRLNFENGLAFGAGHGGIEAILLVGLTYINNLIYSNFINAGKLDEVFAGKVPQQTIEMIKNMLINTPDYNFLLAGIERIFAITIQIALSLLVLQSVRDKKWSYLIIAILIHMLIDTPIALMSMKGVNVFILEGITMIFAIIALIYILKQKGLEKTNAEV</sequence>
<dbReference type="InterPro" id="IPR011397">
    <property type="entry name" value="YhfC"/>
</dbReference>
<feature type="transmembrane region" description="Helical" evidence="1">
    <location>
        <begin position="203"/>
        <end position="222"/>
    </location>
</feature>
<keyword evidence="1" id="KW-0472">Membrane</keyword>
<dbReference type="PATRIC" id="fig|908809.3.peg.1810"/>
<name>A0A0R3JYW1_CALMK</name>
<reference evidence="2 3" key="1">
    <citation type="submission" date="2015-09" db="EMBL/GenBank/DDBJ databases">
        <title>Draft genome sequence of a Caloramator mitchellensis, a moderate thermophile from the Great Artesian Basin of Australia.</title>
        <authorList>
            <person name="Patel B.K."/>
        </authorList>
    </citation>
    <scope>NUCLEOTIDE SEQUENCE [LARGE SCALE GENOMIC DNA]</scope>
    <source>
        <strain evidence="2 3">VF08</strain>
    </source>
</reference>
<feature type="transmembrane region" description="Helical" evidence="1">
    <location>
        <begin position="109"/>
        <end position="131"/>
    </location>
</feature>
<feature type="transmembrane region" description="Helical" evidence="1">
    <location>
        <begin position="173"/>
        <end position="196"/>
    </location>
</feature>
<dbReference type="EMBL" id="LKHP01000010">
    <property type="protein sequence ID" value="KRQ86430.1"/>
    <property type="molecule type" value="Genomic_DNA"/>
</dbReference>
<keyword evidence="1" id="KW-1133">Transmembrane helix</keyword>
<comment type="caution">
    <text evidence="2">The sequence shown here is derived from an EMBL/GenBank/DDBJ whole genome shotgun (WGS) entry which is preliminary data.</text>
</comment>
<dbReference type="Proteomes" id="UP000052015">
    <property type="component" value="Unassembled WGS sequence"/>
</dbReference>
<dbReference type="AlphaFoldDB" id="A0A0R3JYW1"/>